<keyword evidence="3 5" id="KW-1133">Transmembrane helix</keyword>
<name>A0A7Z2YFP8_9VIBR</name>
<evidence type="ECO:0000256" key="1">
    <source>
        <dbReference type="ARBA" id="ARBA00022475"/>
    </source>
</evidence>
<dbReference type="RefSeq" id="WP_164650600.1">
    <property type="nucleotide sequence ID" value="NZ_CP047476.1"/>
</dbReference>
<dbReference type="InterPro" id="IPR012451">
    <property type="entry name" value="DUF1656"/>
</dbReference>
<dbReference type="KEGG" id="vas:GT360_19465"/>
<evidence type="ECO:0000256" key="2">
    <source>
        <dbReference type="ARBA" id="ARBA00022692"/>
    </source>
</evidence>
<evidence type="ECO:0000256" key="4">
    <source>
        <dbReference type="ARBA" id="ARBA00023136"/>
    </source>
</evidence>
<proteinExistence type="predicted"/>
<keyword evidence="4 5" id="KW-0472">Membrane</keyword>
<protein>
    <submittedName>
        <fullName evidence="6">DUF1656 domain-containing protein</fullName>
    </submittedName>
</protein>
<keyword evidence="2 5" id="KW-0812">Transmembrane</keyword>
<evidence type="ECO:0000256" key="3">
    <source>
        <dbReference type="ARBA" id="ARBA00022989"/>
    </source>
</evidence>
<keyword evidence="1" id="KW-1003">Cell membrane</keyword>
<dbReference type="Proteomes" id="UP000464262">
    <property type="component" value="Chromosome 2"/>
</dbReference>
<gene>
    <name evidence="6" type="ORF">GT360_19465</name>
</gene>
<dbReference type="AlphaFoldDB" id="A0A7Z2YFP8"/>
<sequence length="67" mass="7278">MPHEIAWGEIYTPPLLIVVAISYVICSLLFSVAIRLGAHKYIASPAIAELSLFIICCGAVSKFIPVF</sequence>
<evidence type="ECO:0000256" key="5">
    <source>
        <dbReference type="SAM" id="Phobius"/>
    </source>
</evidence>
<feature type="transmembrane region" description="Helical" evidence="5">
    <location>
        <begin position="15"/>
        <end position="34"/>
    </location>
</feature>
<evidence type="ECO:0000313" key="7">
    <source>
        <dbReference type="Proteomes" id="UP000464262"/>
    </source>
</evidence>
<dbReference type="Pfam" id="PF07869">
    <property type="entry name" value="DUF1656"/>
    <property type="match status" value="1"/>
</dbReference>
<evidence type="ECO:0000313" key="6">
    <source>
        <dbReference type="EMBL" id="QIA65703.1"/>
    </source>
</evidence>
<dbReference type="EMBL" id="CP047476">
    <property type="protein sequence ID" value="QIA65703.1"/>
    <property type="molecule type" value="Genomic_DNA"/>
</dbReference>
<accession>A0A7Z2YFP8</accession>
<reference evidence="6 7" key="1">
    <citation type="submission" date="2020-01" db="EMBL/GenBank/DDBJ databases">
        <title>Whole genome and functional gene identification of agarase of Vibrio HN897.</title>
        <authorList>
            <person name="Liu Y."/>
            <person name="Zhao Z."/>
        </authorList>
    </citation>
    <scope>NUCLEOTIDE SEQUENCE [LARGE SCALE GENOMIC DNA]</scope>
    <source>
        <strain evidence="6 7">HN897</strain>
    </source>
</reference>
<keyword evidence="7" id="KW-1185">Reference proteome</keyword>
<organism evidence="6 7">
    <name type="scientific">Vibrio astriarenae</name>
    <dbReference type="NCBI Taxonomy" id="1481923"/>
    <lineage>
        <taxon>Bacteria</taxon>
        <taxon>Pseudomonadati</taxon>
        <taxon>Pseudomonadota</taxon>
        <taxon>Gammaproteobacteria</taxon>
        <taxon>Vibrionales</taxon>
        <taxon>Vibrionaceae</taxon>
        <taxon>Vibrio</taxon>
    </lineage>
</organism>